<dbReference type="SUPFAM" id="SSF52518">
    <property type="entry name" value="Thiamin diphosphate-binding fold (THDP-binding)"/>
    <property type="match status" value="2"/>
</dbReference>
<reference evidence="7 8" key="1">
    <citation type="submission" date="2016-10" db="EMBL/GenBank/DDBJ databases">
        <authorList>
            <person name="de Groot N.N."/>
        </authorList>
    </citation>
    <scope>NUCLEOTIDE SEQUENCE [LARGE SCALE GENOMIC DNA]</scope>
    <source>
        <strain evidence="7 8">S137</strain>
    </source>
</reference>
<feature type="domain" description="Thiamine pyrophosphate enzyme N-terminal TPP-binding" evidence="6">
    <location>
        <begin position="12"/>
        <end position="121"/>
    </location>
</feature>
<dbReference type="PANTHER" id="PTHR42916:SF1">
    <property type="entry name" value="PROTEIN PHYLLO, CHLOROPLASTIC"/>
    <property type="match status" value="1"/>
</dbReference>
<keyword evidence="1" id="KW-0808">Transferase</keyword>
<dbReference type="GO" id="GO:0030976">
    <property type="term" value="F:thiamine pyrophosphate binding"/>
    <property type="evidence" value="ECO:0007669"/>
    <property type="project" value="InterPro"/>
</dbReference>
<dbReference type="InterPro" id="IPR029061">
    <property type="entry name" value="THDP-binding"/>
</dbReference>
<dbReference type="InterPro" id="IPR012001">
    <property type="entry name" value="Thiamin_PyroP_enz_TPP-bd_dom"/>
</dbReference>
<keyword evidence="2" id="KW-0479">Metal-binding</keyword>
<dbReference type="CDD" id="cd07037">
    <property type="entry name" value="TPP_PYR_MenD"/>
    <property type="match status" value="1"/>
</dbReference>
<proteinExistence type="predicted"/>
<evidence type="ECO:0000256" key="1">
    <source>
        <dbReference type="ARBA" id="ARBA00022679"/>
    </source>
</evidence>
<keyword evidence="3" id="KW-0460">Magnesium</keyword>
<protein>
    <submittedName>
        <fullName evidence="7">2-succinyl-5-enolpyruvyl-6-hydroxy-3-cyclohexene-1-carboxylate synthase</fullName>
    </submittedName>
</protein>
<dbReference type="AlphaFoldDB" id="A0A1H0UFE7"/>
<dbReference type="Proteomes" id="UP000182412">
    <property type="component" value="Unassembled WGS sequence"/>
</dbReference>
<name>A0A1H0UFE7_SELRU</name>
<dbReference type="EMBL" id="FNJQ01000032">
    <property type="protein sequence ID" value="SDP64871.1"/>
    <property type="molecule type" value="Genomic_DNA"/>
</dbReference>
<evidence type="ECO:0000256" key="3">
    <source>
        <dbReference type="ARBA" id="ARBA00022842"/>
    </source>
</evidence>
<dbReference type="GO" id="GO:0009234">
    <property type="term" value="P:menaquinone biosynthetic process"/>
    <property type="evidence" value="ECO:0007669"/>
    <property type="project" value="InterPro"/>
</dbReference>
<dbReference type="PIRSF" id="PIRSF004983">
    <property type="entry name" value="MenD"/>
    <property type="match status" value="1"/>
</dbReference>
<dbReference type="GO" id="GO:0070204">
    <property type="term" value="F:2-succinyl-5-enolpyruvyl-6-hydroxy-3-cyclohexene-1-carboxylic-acid synthase activity"/>
    <property type="evidence" value="ECO:0007669"/>
    <property type="project" value="InterPro"/>
</dbReference>
<dbReference type="InterPro" id="IPR004433">
    <property type="entry name" value="MenaQ_synth_MenD"/>
</dbReference>
<accession>A0A1H0UFE7</accession>
<sequence>MDKFYSVEKNVQMLVYLLKAHGIKKVVASPGTTNLCFVGSLQNDSFFEVYSAADERQAAYMACGLAAESGEPVVITCTGATASRNYIPGLTEAFYRKLPVLAVTATQHIGRIGQNIAQVIDRRVIQNDIAKYSLQLPTIHDAEDEWAYGVKINEALLELRHNGGGPVHINLTTQYSRDYSVKELPPVKVIRRLTLGENFPSLQGKKVGIFVGSHKAWSEELTAAVDEFCAKYDSVVLCDHTSNYTGKYRVFFSLVANQMLYDAPVRHVDVMIDMGDVSGAYGALMPAEVWRINPDGAVRDTYRKLTKVFQMKEVDFFKQMNTEIPTGNHIELLTAWQEENARLAGKIPELPFSNVWIAQQTAAKLPQDCVLHLGILNSLRAWNFFAAPESVLNYANTGGFGIDGCLSALIGASLAHKDKLYFGVIGDLAFFYDMNALGNHHLGRNVRLMLINNGRGTEFRNFNHPAQVCFGEDADAYMAAAGHYGNQSRNLVKHYAEDLGCEYLTADSKESYLANLERFLTAEITERPMVFEVFTDSQLESDALDMIYHIEKTAKGQAKEAVRNILGTKGTATVKKLLGR</sequence>
<keyword evidence="4" id="KW-0786">Thiamine pyrophosphate</keyword>
<evidence type="ECO:0000259" key="6">
    <source>
        <dbReference type="Pfam" id="PF02776"/>
    </source>
</evidence>
<dbReference type="Gene3D" id="3.40.50.1220">
    <property type="entry name" value="TPP-binding domain"/>
    <property type="match status" value="1"/>
</dbReference>
<organism evidence="7 8">
    <name type="scientific">Selenomonas ruminantium</name>
    <dbReference type="NCBI Taxonomy" id="971"/>
    <lineage>
        <taxon>Bacteria</taxon>
        <taxon>Bacillati</taxon>
        <taxon>Bacillota</taxon>
        <taxon>Negativicutes</taxon>
        <taxon>Selenomonadales</taxon>
        <taxon>Selenomonadaceae</taxon>
        <taxon>Selenomonas</taxon>
    </lineage>
</organism>
<evidence type="ECO:0000256" key="5">
    <source>
        <dbReference type="ARBA" id="ARBA00023211"/>
    </source>
</evidence>
<evidence type="ECO:0000313" key="7">
    <source>
        <dbReference type="EMBL" id="SDP64871.1"/>
    </source>
</evidence>
<evidence type="ECO:0000256" key="4">
    <source>
        <dbReference type="ARBA" id="ARBA00023052"/>
    </source>
</evidence>
<dbReference type="Gene3D" id="3.40.50.970">
    <property type="match status" value="2"/>
</dbReference>
<keyword evidence="5" id="KW-0464">Manganese</keyword>
<gene>
    <name evidence="7" type="ORF">SAMN05216366_13213</name>
</gene>
<dbReference type="OrthoDB" id="9791859at2"/>
<evidence type="ECO:0000313" key="8">
    <source>
        <dbReference type="Proteomes" id="UP000182412"/>
    </source>
</evidence>
<dbReference type="GO" id="GO:0046872">
    <property type="term" value="F:metal ion binding"/>
    <property type="evidence" value="ECO:0007669"/>
    <property type="project" value="UniProtKB-KW"/>
</dbReference>
<dbReference type="PANTHER" id="PTHR42916">
    <property type="entry name" value="2-SUCCINYL-5-ENOLPYRUVYL-6-HYDROXY-3-CYCLOHEXENE-1-CARBOXYLATE SYNTHASE"/>
    <property type="match status" value="1"/>
</dbReference>
<evidence type="ECO:0000256" key="2">
    <source>
        <dbReference type="ARBA" id="ARBA00022723"/>
    </source>
</evidence>
<dbReference type="Pfam" id="PF02776">
    <property type="entry name" value="TPP_enzyme_N"/>
    <property type="match status" value="1"/>
</dbReference>